<feature type="domain" description="NAD(P)-binding" evidence="2">
    <location>
        <begin position="7"/>
        <end position="200"/>
    </location>
</feature>
<evidence type="ECO:0000313" key="4">
    <source>
        <dbReference type="Proteomes" id="UP001597295"/>
    </source>
</evidence>
<dbReference type="Proteomes" id="UP001597295">
    <property type="component" value="Unassembled WGS sequence"/>
</dbReference>
<gene>
    <name evidence="3" type="ORF">ACFSM5_17140</name>
</gene>
<organism evidence="3 4">
    <name type="scientific">Lacibacterium aquatile</name>
    <dbReference type="NCBI Taxonomy" id="1168082"/>
    <lineage>
        <taxon>Bacteria</taxon>
        <taxon>Pseudomonadati</taxon>
        <taxon>Pseudomonadota</taxon>
        <taxon>Alphaproteobacteria</taxon>
        <taxon>Rhodospirillales</taxon>
        <taxon>Rhodospirillaceae</taxon>
    </lineage>
</organism>
<keyword evidence="1" id="KW-0812">Transmembrane</keyword>
<accession>A0ABW5DVB0</accession>
<keyword evidence="1" id="KW-0472">Membrane</keyword>
<dbReference type="InterPro" id="IPR016040">
    <property type="entry name" value="NAD(P)-bd_dom"/>
</dbReference>
<feature type="transmembrane region" description="Helical" evidence="1">
    <location>
        <begin position="377"/>
        <end position="399"/>
    </location>
</feature>
<evidence type="ECO:0000256" key="1">
    <source>
        <dbReference type="SAM" id="Phobius"/>
    </source>
</evidence>
<dbReference type="SUPFAM" id="SSF51735">
    <property type="entry name" value="NAD(P)-binding Rossmann-fold domains"/>
    <property type="match status" value="1"/>
</dbReference>
<dbReference type="PANTHER" id="PTHR12126">
    <property type="entry name" value="NADH-UBIQUINONE OXIDOREDUCTASE 39 KDA SUBUNIT-RELATED"/>
    <property type="match status" value="1"/>
</dbReference>
<dbReference type="InterPro" id="IPR036291">
    <property type="entry name" value="NAD(P)-bd_dom_sf"/>
</dbReference>
<feature type="transmembrane region" description="Helical" evidence="1">
    <location>
        <begin position="350"/>
        <end position="370"/>
    </location>
</feature>
<dbReference type="Pfam" id="PF13460">
    <property type="entry name" value="NAD_binding_10"/>
    <property type="match status" value="1"/>
</dbReference>
<keyword evidence="4" id="KW-1185">Reference proteome</keyword>
<dbReference type="RefSeq" id="WP_379877744.1">
    <property type="nucleotide sequence ID" value="NZ_JBHUIP010000014.1"/>
</dbReference>
<dbReference type="EMBL" id="JBHUIP010000014">
    <property type="protein sequence ID" value="MFD2264633.1"/>
    <property type="molecule type" value="Genomic_DNA"/>
</dbReference>
<dbReference type="Pfam" id="PF13781">
    <property type="entry name" value="DoxX_3"/>
    <property type="match status" value="1"/>
</dbReference>
<proteinExistence type="predicted"/>
<dbReference type="Gene3D" id="3.40.50.720">
    <property type="entry name" value="NAD(P)-binding Rossmann-like Domain"/>
    <property type="match status" value="1"/>
</dbReference>
<dbReference type="InterPro" id="IPR051207">
    <property type="entry name" value="ComplexI_NDUFA9_subunit"/>
</dbReference>
<dbReference type="InterPro" id="IPR025695">
    <property type="entry name" value="DoxX-like"/>
</dbReference>
<comment type="caution">
    <text evidence="3">The sequence shown here is derived from an EMBL/GenBank/DDBJ whole genome shotgun (WGS) entry which is preliminary data.</text>
</comment>
<dbReference type="PANTHER" id="PTHR12126:SF11">
    <property type="entry name" value="NADH DEHYDROGENASE [UBIQUINONE] 1 ALPHA SUBCOMPLEX SUBUNIT 9, MITOCHONDRIAL"/>
    <property type="match status" value="1"/>
</dbReference>
<protein>
    <submittedName>
        <fullName evidence="3">NAD(P)H-binding protein</fullName>
    </submittedName>
</protein>
<name>A0ABW5DVB0_9PROT</name>
<feature type="transmembrane region" description="Helical" evidence="1">
    <location>
        <begin position="309"/>
        <end position="330"/>
    </location>
</feature>
<reference evidence="4" key="1">
    <citation type="journal article" date="2019" name="Int. J. Syst. Evol. Microbiol.">
        <title>The Global Catalogue of Microorganisms (GCM) 10K type strain sequencing project: providing services to taxonomists for standard genome sequencing and annotation.</title>
        <authorList>
            <consortium name="The Broad Institute Genomics Platform"/>
            <consortium name="The Broad Institute Genome Sequencing Center for Infectious Disease"/>
            <person name="Wu L."/>
            <person name="Ma J."/>
        </authorList>
    </citation>
    <scope>NUCLEOTIDE SEQUENCE [LARGE SCALE GENOMIC DNA]</scope>
    <source>
        <strain evidence="4">CGMCC 1.19062</strain>
    </source>
</reference>
<keyword evidence="1" id="KW-1133">Transmembrane helix</keyword>
<sequence length="425" mass="45592">MRILLLGATGFIGRHIASRLLRQGHEVVAGVRDTASARRRFPDIAVSRIDLERLTAPEQWLPLLDGIDGVVNCAGILQSGRDGSADAIHAAAPKALFDACARRGIRKIVQISAVSADDAAGTEYARTKKAADDYLRSLDLDWTVLRPSLVYAQGSFGGTSTLRGLAGLPFVMPLIGEGDQRFQPIHADDLAETVARSLTDPNLSHVTLDPVGPETLTLKDMLVLLRAWLDLPPARFLKLPMPLVAGIAKLGDIVGRGPMRSTALEQMTYGNVSDPAAFATAIGFTPRKMSDALRDAPSHVQDRWHARLYFLKPLLTLILILLWAGSGIAGLLNPPPGGDAILAKLGLPPLMADVFCLWDLLIAAALTLGWRPKLMGLAQLATVGSYTLGIGLLEPALWVDAYGPLLKNLPILAAIAAWMAMLDEK</sequence>
<evidence type="ECO:0000313" key="3">
    <source>
        <dbReference type="EMBL" id="MFD2264633.1"/>
    </source>
</evidence>
<evidence type="ECO:0000259" key="2">
    <source>
        <dbReference type="Pfam" id="PF13460"/>
    </source>
</evidence>
<dbReference type="CDD" id="cd05271">
    <property type="entry name" value="NDUFA9_like_SDR_a"/>
    <property type="match status" value="1"/>
</dbReference>